<dbReference type="RefSeq" id="WP_196271842.1">
    <property type="nucleotide sequence ID" value="NZ_JADQDO010000004.1"/>
</dbReference>
<protein>
    <recommendedName>
        <fullName evidence="3">4,5-dihydroxyphthalate decarboxylase</fullName>
    </recommendedName>
</protein>
<comment type="caution">
    <text evidence="1">The sequence shown here is derived from an EMBL/GenBank/DDBJ whole genome shotgun (WGS) entry which is preliminary data.</text>
</comment>
<dbReference type="SUPFAM" id="SSF53850">
    <property type="entry name" value="Periplasmic binding protein-like II"/>
    <property type="match status" value="1"/>
</dbReference>
<dbReference type="Gene3D" id="3.40.190.10">
    <property type="entry name" value="Periplasmic binding protein-like II"/>
    <property type="match status" value="1"/>
</dbReference>
<evidence type="ECO:0008006" key="3">
    <source>
        <dbReference type="Google" id="ProtNLM"/>
    </source>
</evidence>
<reference evidence="1" key="1">
    <citation type="submission" date="2020-11" db="EMBL/GenBank/DDBJ databases">
        <authorList>
            <person name="Kim M.K."/>
        </authorList>
    </citation>
    <scope>NUCLEOTIDE SEQUENCE</scope>
    <source>
        <strain evidence="1">BT350</strain>
    </source>
</reference>
<sequence>MAIPTDPNALFRYQPTELGPAIQAILRGEPFDAAEFTLAGYIILKEREQPRFTAIPAFPARSFFHSCLWVRRESPLHSFKDLVGKRIGLRDYTSTTSVWFRGHLKRTEGVDWGTIAWVVGPNRRFPPPSEADITPTDGDLEDKLLNDEIDAFFSIRVRDQKKPDAERRLRPLLEDPHGVEANYYRASGLYPLLHVVVVSDRIAEANYGAPKAIFDLFQEAKRTALRRKIGSTLLPWGEPHWEQSMALFDGDPLPYGLTERNRCNIQTLIEYLHDQKLIQRKPHIDELFWPNSAEWT</sequence>
<dbReference type="Proteomes" id="UP000599312">
    <property type="component" value="Unassembled WGS sequence"/>
</dbReference>
<dbReference type="AlphaFoldDB" id="A0A931BRE1"/>
<evidence type="ECO:0000313" key="1">
    <source>
        <dbReference type="EMBL" id="MBF9233850.1"/>
    </source>
</evidence>
<name>A0A931BRE1_9HYPH</name>
<dbReference type="EMBL" id="JADQDO010000004">
    <property type="protein sequence ID" value="MBF9233850.1"/>
    <property type="molecule type" value="Genomic_DNA"/>
</dbReference>
<proteinExistence type="predicted"/>
<gene>
    <name evidence="1" type="ORF">I2H38_10730</name>
</gene>
<organism evidence="1 2">
    <name type="scientific">Microvirga alba</name>
    <dbReference type="NCBI Taxonomy" id="2791025"/>
    <lineage>
        <taxon>Bacteria</taxon>
        <taxon>Pseudomonadati</taxon>
        <taxon>Pseudomonadota</taxon>
        <taxon>Alphaproteobacteria</taxon>
        <taxon>Hyphomicrobiales</taxon>
        <taxon>Methylobacteriaceae</taxon>
        <taxon>Microvirga</taxon>
    </lineage>
</organism>
<keyword evidence="2" id="KW-1185">Reference proteome</keyword>
<evidence type="ECO:0000313" key="2">
    <source>
        <dbReference type="Proteomes" id="UP000599312"/>
    </source>
</evidence>
<accession>A0A931BRE1</accession>
<dbReference type="Pfam" id="PF12974">
    <property type="entry name" value="Phosphonate-bd"/>
    <property type="match status" value="1"/>
</dbReference>